<keyword evidence="2" id="KW-1185">Reference proteome</keyword>
<reference evidence="1" key="1">
    <citation type="submission" date="2021-05" db="EMBL/GenBank/DDBJ databases">
        <authorList>
            <person name="Scholz U."/>
            <person name="Mascher M."/>
            <person name="Fiebig A."/>
        </authorList>
    </citation>
    <scope>NUCLEOTIDE SEQUENCE [LARGE SCALE GENOMIC DNA]</scope>
</reference>
<name>A0ACD5UVS9_AVESA</name>
<accession>A0ACD5UVS9</accession>
<dbReference type="Proteomes" id="UP001732700">
    <property type="component" value="Chromosome 2D"/>
</dbReference>
<sequence>MEFATGAMTTLMPKLGELLMEEYKLQESVKEGIRDLKAELESMLAALVKVSSVPLDQLDPQVKIWANEVRELSYAIEDSLDSSKVRIEGLDPTKPNIVGFFKKACNKVRKLKINHKLANNIKEIERQVKKVKERYDRYKVDGVMANSATTTVDPRLSNLYKVSSDLVGIDKQVDKLMKILSEGSDVSQKTLNTVSIVGFGGLGKTTLAKALYDKLNKTYQCQGFIPVGQNPDMKKVLRDILLELDIGLYNAALTMDERQLIDQLQKFLAGKRYFIVIDDIWDIPTWETIRCVFMDSHPESKIVITTRIVDVAITAGGFYDMEPLSDDNSKILFYTRTSGGDGLRLNNQPADVTSKILKKCGGVPLAIITIASLLADKPSNDWSKVYDAIGFGHEDNRDVHNTRKILSFSYYDLPSYLKTCLLYISMFPEDCLIEKKTLIWRWIVEHFIPEREGIVLYEQGEIYFNELVNKSMIRWIEPDEYNSTQCGCRVHDMVLDLIRTISNEINFVTIYDMEQHDTFSRGKRTNRVRRLALHGGSSVNCYKIIEMEHVRSFAITWGDNRMPLLLSFRVLRVLVIEDCVIPEGRSLEHLGKLVHLRYLGLVKTYVEKLPEGIGHDLKFLEILDVRGGSISELPPSVGELRNLRCLWAGDGTRMMGEIGKLTCLEELQLYLVDKCPNFFTELGKLRELRVLEIHYAEMEDTAIKALVESLGNLPKIHSLEVSPQQLEYQHVVGGGLEALAPSSKLCLLSLEYMIIPRMPPWINSLCVPFLSHLALYLAVVVARDLQTLGRLPLLLDLVLWNEEKTCISYTFGSDEFHKLRLLRTNMEIEITIGEGALTMLEILAYRASARIEDVASLVPWNNRCPLLDEVTCWLDCTSSDYEDVEAAEETLKQAAQTHPNHPHLDIEREEKLSSNVELELIQSLDILRYETDEEEDITGDGDGGQSPISSFATDTEESDNVDSTNCGDQEGGASQP</sequence>
<organism evidence="1 2">
    <name type="scientific">Avena sativa</name>
    <name type="common">Oat</name>
    <dbReference type="NCBI Taxonomy" id="4498"/>
    <lineage>
        <taxon>Eukaryota</taxon>
        <taxon>Viridiplantae</taxon>
        <taxon>Streptophyta</taxon>
        <taxon>Embryophyta</taxon>
        <taxon>Tracheophyta</taxon>
        <taxon>Spermatophyta</taxon>
        <taxon>Magnoliopsida</taxon>
        <taxon>Liliopsida</taxon>
        <taxon>Poales</taxon>
        <taxon>Poaceae</taxon>
        <taxon>BOP clade</taxon>
        <taxon>Pooideae</taxon>
        <taxon>Poodae</taxon>
        <taxon>Poeae</taxon>
        <taxon>Poeae Chloroplast Group 1 (Aveneae type)</taxon>
        <taxon>Aveninae</taxon>
        <taxon>Avena</taxon>
    </lineage>
</organism>
<dbReference type="EnsemblPlants" id="AVESA.00010b.r2.2DG0328190.1">
    <property type="protein sequence ID" value="AVESA.00010b.r2.2DG0328190.1.CDS"/>
    <property type="gene ID" value="AVESA.00010b.r2.2DG0328190"/>
</dbReference>
<reference evidence="1" key="2">
    <citation type="submission" date="2025-09" db="UniProtKB">
        <authorList>
            <consortium name="EnsemblPlants"/>
        </authorList>
    </citation>
    <scope>IDENTIFICATION</scope>
</reference>
<evidence type="ECO:0000313" key="1">
    <source>
        <dbReference type="EnsemblPlants" id="AVESA.00010b.r2.2DG0328190.1.CDS"/>
    </source>
</evidence>
<proteinExistence type="predicted"/>
<protein>
    <submittedName>
        <fullName evidence="1">Uncharacterized protein</fullName>
    </submittedName>
</protein>
<evidence type="ECO:0000313" key="2">
    <source>
        <dbReference type="Proteomes" id="UP001732700"/>
    </source>
</evidence>